<gene>
    <name evidence="10" type="ORF">DB88DRAFT_508083</name>
</gene>
<dbReference type="Pfam" id="PF22892">
    <property type="entry name" value="DSRM_MRPL44"/>
    <property type="match status" value="1"/>
</dbReference>
<feature type="domain" description="RNase III" evidence="9">
    <location>
        <begin position="78"/>
        <end position="282"/>
    </location>
</feature>
<evidence type="ECO:0000259" key="9">
    <source>
        <dbReference type="PROSITE" id="PS50142"/>
    </source>
</evidence>
<dbReference type="PANTHER" id="PTHR11207">
    <property type="entry name" value="RIBONUCLEASE III"/>
    <property type="match status" value="1"/>
</dbReference>
<dbReference type="GO" id="GO:0003723">
    <property type="term" value="F:RNA binding"/>
    <property type="evidence" value="ECO:0007669"/>
    <property type="project" value="UniProtKB-KW"/>
</dbReference>
<dbReference type="SUPFAM" id="SSF69065">
    <property type="entry name" value="RNase III domain-like"/>
    <property type="match status" value="1"/>
</dbReference>
<evidence type="ECO:0000313" key="10">
    <source>
        <dbReference type="EMBL" id="KAK1928032.1"/>
    </source>
</evidence>
<comment type="similarity">
    <text evidence="6">Belongs to the ribonuclease III family. Mitochondrion-specific ribosomal protein mL44 subfamily.</text>
</comment>
<dbReference type="InterPro" id="IPR044444">
    <property type="entry name" value="Ribosomal_mL44_DSRM_metazoa"/>
</dbReference>
<evidence type="ECO:0000313" key="11">
    <source>
        <dbReference type="Proteomes" id="UP001182556"/>
    </source>
</evidence>
<feature type="compositionally biased region" description="Basic and acidic residues" evidence="8">
    <location>
        <begin position="227"/>
        <end position="239"/>
    </location>
</feature>
<dbReference type="SMART" id="SM00535">
    <property type="entry name" value="RIBOc"/>
    <property type="match status" value="1"/>
</dbReference>
<dbReference type="AlphaFoldDB" id="A0AAD9FXX2"/>
<dbReference type="PROSITE" id="PS50142">
    <property type="entry name" value="RNASE_3_2"/>
    <property type="match status" value="1"/>
</dbReference>
<keyword evidence="5" id="KW-0687">Ribonucleoprotein</keyword>
<evidence type="ECO:0000256" key="1">
    <source>
        <dbReference type="ARBA" id="ARBA00004173"/>
    </source>
</evidence>
<keyword evidence="4" id="KW-0496">Mitochondrion</keyword>
<dbReference type="Gene3D" id="3.30.160.20">
    <property type="match status" value="1"/>
</dbReference>
<organism evidence="10 11">
    <name type="scientific">Papiliotrema laurentii</name>
    <name type="common">Cryptococcus laurentii</name>
    <dbReference type="NCBI Taxonomy" id="5418"/>
    <lineage>
        <taxon>Eukaryota</taxon>
        <taxon>Fungi</taxon>
        <taxon>Dikarya</taxon>
        <taxon>Basidiomycota</taxon>
        <taxon>Agaricomycotina</taxon>
        <taxon>Tremellomycetes</taxon>
        <taxon>Tremellales</taxon>
        <taxon>Rhynchogastremaceae</taxon>
        <taxon>Papiliotrema</taxon>
    </lineage>
</organism>
<dbReference type="Gene3D" id="1.10.1520.10">
    <property type="entry name" value="Ribonuclease III domain"/>
    <property type="match status" value="1"/>
</dbReference>
<keyword evidence="2" id="KW-0694">RNA-binding</keyword>
<keyword evidence="3" id="KW-0689">Ribosomal protein</keyword>
<dbReference type="InterPro" id="IPR000999">
    <property type="entry name" value="RNase_III_dom"/>
</dbReference>
<dbReference type="EMBL" id="JAODAN010000001">
    <property type="protein sequence ID" value="KAK1928032.1"/>
    <property type="molecule type" value="Genomic_DNA"/>
</dbReference>
<comment type="caution">
    <text evidence="10">The sequence shown here is derived from an EMBL/GenBank/DDBJ whole genome shotgun (WGS) entry which is preliminary data.</text>
</comment>
<dbReference type="PANTHER" id="PTHR11207:SF32">
    <property type="entry name" value="LARGE RIBOSOMAL SUBUNIT PROTEIN ML44"/>
    <property type="match status" value="1"/>
</dbReference>
<accession>A0AAD9FXX2</accession>
<proteinExistence type="inferred from homology"/>
<dbReference type="GO" id="GO:0005739">
    <property type="term" value="C:mitochondrion"/>
    <property type="evidence" value="ECO:0007669"/>
    <property type="project" value="TreeGrafter"/>
</dbReference>
<dbReference type="Proteomes" id="UP001182556">
    <property type="component" value="Unassembled WGS sequence"/>
</dbReference>
<evidence type="ECO:0000256" key="2">
    <source>
        <dbReference type="ARBA" id="ARBA00022884"/>
    </source>
</evidence>
<evidence type="ECO:0000256" key="4">
    <source>
        <dbReference type="ARBA" id="ARBA00023128"/>
    </source>
</evidence>
<dbReference type="SUPFAM" id="SSF54768">
    <property type="entry name" value="dsRNA-binding domain-like"/>
    <property type="match status" value="1"/>
</dbReference>
<comment type="subcellular location">
    <subcellularLocation>
        <location evidence="1">Mitochondrion</location>
    </subcellularLocation>
</comment>
<evidence type="ECO:0000256" key="6">
    <source>
        <dbReference type="ARBA" id="ARBA00024034"/>
    </source>
</evidence>
<feature type="region of interest" description="Disordered" evidence="8">
    <location>
        <begin position="104"/>
        <end position="124"/>
    </location>
</feature>
<dbReference type="GO" id="GO:0003735">
    <property type="term" value="F:structural constituent of ribosome"/>
    <property type="evidence" value="ECO:0007669"/>
    <property type="project" value="TreeGrafter"/>
</dbReference>
<evidence type="ECO:0000256" key="5">
    <source>
        <dbReference type="ARBA" id="ARBA00023274"/>
    </source>
</evidence>
<protein>
    <recommendedName>
        <fullName evidence="7">Large ribosomal subunit protein mL44</fullName>
    </recommendedName>
</protein>
<keyword evidence="11" id="KW-1185">Reference proteome</keyword>
<sequence length="465" mass="50129">MPSRPLFFTISPAFSRRLAKTPLRRRPQISTTPTTTSLPLSLRSFHSSASTLDRAPRPSLHARFIQAGGQELPPPAALSALLARLALPQDPRLHDEVLACLTHPSYNPARPDDTDPSPEDPSLPNNEMFDVLGNSLLGMFATEHLAQKFPLLPTEALKMALTAYVGPAACESVARELGVGVTAGASQGLIGVGEDKRPASGIAIRWQRTDVRAPKVPIGERFSRFRDLQPRTTRSKDAEAQAEASEAGEEDAEASERSSVTFEQVIASTARSFVGLIYQEQGIHAAREFVAAHFLTRHLDLPSLFAFRNPMVVLAKVVQRHLVEAGVPSTSGAGRVQTRILAETGVQSHRPLINVGLFLPSGLKLSEGFGSSYRMAEHRAATNALLSFFLVRGDQQRQIGTIAPLPLDLPSSAHVDFPLDAQGVVVAESENFVGSGFGGLESNESSSKRSTWEGRAKAAKYVVPS</sequence>
<name>A0AAD9FXX2_PAPLA</name>
<dbReference type="InterPro" id="IPR036389">
    <property type="entry name" value="RNase_III_sf"/>
</dbReference>
<evidence type="ECO:0000256" key="3">
    <source>
        <dbReference type="ARBA" id="ARBA00022980"/>
    </source>
</evidence>
<dbReference type="GO" id="GO:0006396">
    <property type="term" value="P:RNA processing"/>
    <property type="evidence" value="ECO:0007669"/>
    <property type="project" value="InterPro"/>
</dbReference>
<evidence type="ECO:0000256" key="8">
    <source>
        <dbReference type="SAM" id="MobiDB-lite"/>
    </source>
</evidence>
<evidence type="ECO:0000256" key="7">
    <source>
        <dbReference type="ARBA" id="ARBA00035187"/>
    </source>
</evidence>
<dbReference type="GO" id="GO:0004525">
    <property type="term" value="F:ribonuclease III activity"/>
    <property type="evidence" value="ECO:0007669"/>
    <property type="project" value="InterPro"/>
</dbReference>
<reference evidence="10" key="1">
    <citation type="submission" date="2023-02" db="EMBL/GenBank/DDBJ databases">
        <title>Identification and recombinant expression of a fungal hydrolase from Papiliotrema laurentii that hydrolyzes apple cutin and clears colloidal polyester polyurethane.</title>
        <authorList>
            <consortium name="DOE Joint Genome Institute"/>
            <person name="Roman V.A."/>
            <person name="Bojanowski C."/>
            <person name="Crable B.R."/>
            <person name="Wagner D.N."/>
            <person name="Hung C.S."/>
            <person name="Nadeau L.J."/>
            <person name="Schratz L."/>
            <person name="Haridas S."/>
            <person name="Pangilinan J."/>
            <person name="Lipzen A."/>
            <person name="Na H."/>
            <person name="Yan M."/>
            <person name="Ng V."/>
            <person name="Grigoriev I.V."/>
            <person name="Spatafora J.W."/>
            <person name="Barlow D."/>
            <person name="Biffinger J."/>
            <person name="Kelley-Loughnane N."/>
            <person name="Varaljay V.A."/>
            <person name="Crookes-Goodson W.J."/>
        </authorList>
    </citation>
    <scope>NUCLEOTIDE SEQUENCE</scope>
    <source>
        <strain evidence="10">5307AH</strain>
    </source>
</reference>
<feature type="region of interest" description="Disordered" evidence="8">
    <location>
        <begin position="227"/>
        <end position="258"/>
    </location>
</feature>